<dbReference type="SUPFAM" id="SSF141452">
    <property type="entry name" value="Hcp1-like"/>
    <property type="match status" value="1"/>
</dbReference>
<organism evidence="1 2">
    <name type="scientific">Rhodovulum marinum</name>
    <dbReference type="NCBI Taxonomy" id="320662"/>
    <lineage>
        <taxon>Bacteria</taxon>
        <taxon>Pseudomonadati</taxon>
        <taxon>Pseudomonadota</taxon>
        <taxon>Alphaproteobacteria</taxon>
        <taxon>Rhodobacterales</taxon>
        <taxon>Paracoccaceae</taxon>
        <taxon>Rhodovulum</taxon>
    </lineage>
</organism>
<dbReference type="PANTHER" id="PTHR36152">
    <property type="entry name" value="CYTOPLASMIC PROTEIN-RELATED"/>
    <property type="match status" value="1"/>
</dbReference>
<evidence type="ECO:0000313" key="2">
    <source>
        <dbReference type="Proteomes" id="UP000294835"/>
    </source>
</evidence>
<sequence>MNLTGYMKVPDIDGESKAAEHEDEIDLFDIEWQIERETSGLLGRGRLRGRVEAAPVLVRKWYDASSPYLAEAVATGQAFDEIVIRIRKDSGDAHLDYLTLTLEDCRIAGYRMGGAEAMAVIEEEVEIVYDKITVKYVVQADDHSAGDEHEVEIDPNAVV</sequence>
<protein>
    <submittedName>
        <fullName evidence="1">Type VI secretion system secreted protein Hcp</fullName>
    </submittedName>
</protein>
<dbReference type="AlphaFoldDB" id="A0A4V2SR31"/>
<keyword evidence="2" id="KW-1185">Reference proteome</keyword>
<gene>
    <name evidence="1" type="ORF">EV662_10561</name>
</gene>
<dbReference type="EMBL" id="SLXP01000005">
    <property type="protein sequence ID" value="TCP41316.1"/>
    <property type="molecule type" value="Genomic_DNA"/>
</dbReference>
<dbReference type="NCBIfam" id="TIGR03344">
    <property type="entry name" value="VI_effect_Hcp1"/>
    <property type="match status" value="1"/>
</dbReference>
<dbReference type="PANTHER" id="PTHR36152:SF5">
    <property type="entry name" value="PROTEIN HCP1"/>
    <property type="match status" value="1"/>
</dbReference>
<name>A0A4V2SR31_9RHOB</name>
<dbReference type="Pfam" id="PF05638">
    <property type="entry name" value="T6SS_HCP"/>
    <property type="match status" value="1"/>
</dbReference>
<dbReference type="InterPro" id="IPR036624">
    <property type="entry name" value="Hcp1-lik_sf"/>
</dbReference>
<dbReference type="InterPro" id="IPR008514">
    <property type="entry name" value="T6SS_Hcp"/>
</dbReference>
<comment type="caution">
    <text evidence="1">The sequence shown here is derived from an EMBL/GenBank/DDBJ whole genome shotgun (WGS) entry which is preliminary data.</text>
</comment>
<dbReference type="InterPro" id="IPR053165">
    <property type="entry name" value="HSI-I_assembly_Hcp1"/>
</dbReference>
<dbReference type="OrthoDB" id="5146053at2"/>
<dbReference type="RefSeq" id="WP_132461891.1">
    <property type="nucleotide sequence ID" value="NZ_SLXP01000005.1"/>
</dbReference>
<dbReference type="Proteomes" id="UP000294835">
    <property type="component" value="Unassembled WGS sequence"/>
</dbReference>
<accession>A0A4V2SR31</accession>
<proteinExistence type="predicted"/>
<dbReference type="Gene3D" id="2.30.110.20">
    <property type="entry name" value="Hcp1-like"/>
    <property type="match status" value="1"/>
</dbReference>
<evidence type="ECO:0000313" key="1">
    <source>
        <dbReference type="EMBL" id="TCP41316.1"/>
    </source>
</evidence>
<reference evidence="1 2" key="1">
    <citation type="submission" date="2019-03" db="EMBL/GenBank/DDBJ databases">
        <title>Genomic Encyclopedia of Type Strains, Phase IV (KMG-IV): sequencing the most valuable type-strain genomes for metagenomic binning, comparative biology and taxonomic classification.</title>
        <authorList>
            <person name="Goeker M."/>
        </authorList>
    </citation>
    <scope>NUCLEOTIDE SEQUENCE [LARGE SCALE GENOMIC DNA]</scope>
    <source>
        <strain evidence="1 2">DSM 18063</strain>
    </source>
</reference>